<keyword evidence="7" id="KW-1185">Reference proteome</keyword>
<reference evidence="6 7" key="1">
    <citation type="submission" date="2019-10" db="EMBL/GenBank/DDBJ databases">
        <title>New genus of Silvanigrellaceae.</title>
        <authorList>
            <person name="Pitt A."/>
            <person name="Hahn M.W."/>
        </authorList>
    </citation>
    <scope>NUCLEOTIDE SEQUENCE [LARGE SCALE GENOMIC DNA]</scope>
    <source>
        <strain evidence="6 7">33A1-SZDP</strain>
    </source>
</reference>
<evidence type="ECO:0000256" key="3">
    <source>
        <dbReference type="ARBA" id="ARBA00022840"/>
    </source>
</evidence>
<evidence type="ECO:0000256" key="1">
    <source>
        <dbReference type="ARBA" id="ARBA00022598"/>
    </source>
</evidence>
<dbReference type="Gene3D" id="3.30.470.20">
    <property type="entry name" value="ATP-grasp fold, B domain"/>
    <property type="match status" value="1"/>
</dbReference>
<dbReference type="GO" id="GO:0046872">
    <property type="term" value="F:metal ion binding"/>
    <property type="evidence" value="ECO:0007669"/>
    <property type="project" value="InterPro"/>
</dbReference>
<organism evidence="6 7">
    <name type="scientific">Fluviispira multicolorata</name>
    <dbReference type="NCBI Taxonomy" id="2654512"/>
    <lineage>
        <taxon>Bacteria</taxon>
        <taxon>Pseudomonadati</taxon>
        <taxon>Bdellovibrionota</taxon>
        <taxon>Oligoflexia</taxon>
        <taxon>Silvanigrellales</taxon>
        <taxon>Silvanigrellaceae</taxon>
        <taxon>Fluviispira</taxon>
    </lineage>
</organism>
<dbReference type="GO" id="GO:0016874">
    <property type="term" value="F:ligase activity"/>
    <property type="evidence" value="ECO:0007669"/>
    <property type="project" value="UniProtKB-KW"/>
</dbReference>
<dbReference type="AlphaFoldDB" id="A0A833N2A9"/>
<dbReference type="GO" id="GO:0005524">
    <property type="term" value="F:ATP binding"/>
    <property type="evidence" value="ECO:0007669"/>
    <property type="project" value="UniProtKB-UniRule"/>
</dbReference>
<proteinExistence type="predicted"/>
<dbReference type="InterPro" id="IPR003806">
    <property type="entry name" value="ATP-grasp_PylC-type"/>
</dbReference>
<dbReference type="EMBL" id="WFLN01000005">
    <property type="protein sequence ID" value="KAB8032107.1"/>
    <property type="molecule type" value="Genomic_DNA"/>
</dbReference>
<sequence>MKILILHRIPYHKIDYHLGINHNKHSVFYIGLESSLSSIPSELNCHKIIRNTEITYLDQVISLSKEVNGFDDIISLSEYELLEAAQLRDFLSIGDKNSFSRAMLVRDKVLMKEECAKNNIKIPVVFNLKMFYENKSYRENILSKFNKLILKPRSGASSEGVSIIDSKSSESKIKSIKNIEDFELEEFIEGSIFHVDGIVNNGNILRCVSSKYINTCFDYAYNKLPLGSVQQYSDITNREWIQKIICALKINEGSFHLEWILRGNEAIFLEIANRVGGADVVETFQRKTKIHLPSAELALRVGEKYTSDFSHSYESENFYGWFVYPGHIYNESRIKIDGFSKFVESKLLINYNKLSNKTSKNMTYQAYEVPLSGVVVGKSPDEVRTFIENIFYDVNIQPI</sequence>
<dbReference type="RefSeq" id="WP_152212293.1">
    <property type="nucleotide sequence ID" value="NZ_WFLN01000005.1"/>
</dbReference>
<dbReference type="PANTHER" id="PTHR43585">
    <property type="entry name" value="FUMIPYRROLE BIOSYNTHESIS PROTEIN C"/>
    <property type="match status" value="1"/>
</dbReference>
<dbReference type="InterPro" id="IPR011761">
    <property type="entry name" value="ATP-grasp"/>
</dbReference>
<evidence type="ECO:0000313" key="6">
    <source>
        <dbReference type="EMBL" id="KAB8032107.1"/>
    </source>
</evidence>
<protein>
    <submittedName>
        <fullName evidence="6">ATP-grasp domain-containing protein</fullName>
    </submittedName>
</protein>
<accession>A0A833N2A9</accession>
<evidence type="ECO:0000256" key="2">
    <source>
        <dbReference type="ARBA" id="ARBA00022741"/>
    </source>
</evidence>
<gene>
    <name evidence="6" type="ORF">GCL57_05525</name>
</gene>
<keyword evidence="3 4" id="KW-0067">ATP-binding</keyword>
<name>A0A833N2A9_9BACT</name>
<dbReference type="Pfam" id="PF02655">
    <property type="entry name" value="ATP-grasp_3"/>
    <property type="match status" value="1"/>
</dbReference>
<evidence type="ECO:0000313" key="7">
    <source>
        <dbReference type="Proteomes" id="UP000442694"/>
    </source>
</evidence>
<dbReference type="Gene3D" id="3.40.50.20">
    <property type="match status" value="1"/>
</dbReference>
<dbReference type="PROSITE" id="PS50975">
    <property type="entry name" value="ATP_GRASP"/>
    <property type="match status" value="1"/>
</dbReference>
<dbReference type="PANTHER" id="PTHR43585:SF2">
    <property type="entry name" value="ATP-GRASP ENZYME FSQD"/>
    <property type="match status" value="1"/>
</dbReference>
<evidence type="ECO:0000259" key="5">
    <source>
        <dbReference type="PROSITE" id="PS50975"/>
    </source>
</evidence>
<evidence type="ECO:0000256" key="4">
    <source>
        <dbReference type="PROSITE-ProRule" id="PRU00409"/>
    </source>
</evidence>
<comment type="caution">
    <text evidence="6">The sequence shown here is derived from an EMBL/GenBank/DDBJ whole genome shotgun (WGS) entry which is preliminary data.</text>
</comment>
<dbReference type="InterPro" id="IPR052032">
    <property type="entry name" value="ATP-dep_AA_Ligase"/>
</dbReference>
<keyword evidence="1" id="KW-0436">Ligase</keyword>
<dbReference type="Proteomes" id="UP000442694">
    <property type="component" value="Unassembled WGS sequence"/>
</dbReference>
<feature type="domain" description="ATP-grasp" evidence="5">
    <location>
        <begin position="112"/>
        <end position="303"/>
    </location>
</feature>
<keyword evidence="2 4" id="KW-0547">Nucleotide-binding</keyword>
<dbReference type="SUPFAM" id="SSF56059">
    <property type="entry name" value="Glutathione synthetase ATP-binding domain-like"/>
    <property type="match status" value="1"/>
</dbReference>